<keyword evidence="9" id="KW-1185">Reference proteome</keyword>
<dbReference type="Pfam" id="PF26283">
    <property type="entry name" value="Ig_TRAPPC9-Trs120_4th"/>
    <property type="match status" value="1"/>
</dbReference>
<evidence type="ECO:0000259" key="7">
    <source>
        <dbReference type="Pfam" id="PF26283"/>
    </source>
</evidence>
<accession>A0A9P7BHX4</accession>
<evidence type="ECO:0000259" key="6">
    <source>
        <dbReference type="Pfam" id="PF26282"/>
    </source>
</evidence>
<dbReference type="PANTHER" id="PTHR21512">
    <property type="entry name" value="TRAFFICKING PROTEIN PARTICLE COMPLEX SUBUNIT 9"/>
    <property type="match status" value="1"/>
</dbReference>
<feature type="domain" description="Trs120/TRAPPC9 fourth Ig-like" evidence="7">
    <location>
        <begin position="1060"/>
        <end position="1161"/>
    </location>
</feature>
<dbReference type="AlphaFoldDB" id="A0A9P7BHX4"/>
<evidence type="ECO:0000259" key="3">
    <source>
        <dbReference type="Pfam" id="PF08626"/>
    </source>
</evidence>
<feature type="domain" description="Trs120/TRAPPC9 N-terminal" evidence="3">
    <location>
        <begin position="4"/>
        <end position="193"/>
    </location>
</feature>
<dbReference type="EMBL" id="PUHW01000007">
    <property type="protein sequence ID" value="KAG0691130.1"/>
    <property type="molecule type" value="Genomic_DNA"/>
</dbReference>
<feature type="domain" description="Trs120/TRAPPC9 TPR region" evidence="4">
    <location>
        <begin position="344"/>
        <end position="556"/>
    </location>
</feature>
<comment type="subcellular location">
    <subcellularLocation>
        <location evidence="1">Golgi apparatus</location>
    </subcellularLocation>
</comment>
<dbReference type="Pfam" id="PF26280">
    <property type="entry name" value="Ig_TRAPPC9-Trs120_2nd"/>
    <property type="match status" value="1"/>
</dbReference>
<sequence>MDALTFVTPANVRVLLVPINEISHTDFEKIIETLRRVKDVRAVDLIHNPGKFNPQAYPQGHIYFNFITRDDDTESLFLHDFEPFRKTAIVLGISKWNIDLTDDKIRDLKTTLKKKYSAPISQFTMIFHCPKSYTTTLSDVYTVIDDTSNMETKICDITSRFLSNFSTYASAYEHTTLRSPGNLNGNSAAMIKAKKKISGSFELNPEKVKQMSSSGRKLKLSANFYLMAGNLKSALSNFCEAIFNLKFANDYLWLASALDGLAVCLFLLSSIGAPYQLPQFIISFLQQAKDIDSILSSPISSPRSSLQININNHDSVVSALNIPVVPLETVQETIFNCGRLSSVFFNRKQSTHFDYLPQVVVSESLLRYASLMVSISANGKLDLNLIHELLSVSSIVPNKHISKDFDMDYFNNLCLHTLNSDFKNLSMNQQLKLYYSLISLYSMTNMTMKKCLMTKNFLDLIIKSKHVLSINRFEYQDLNLLMKDYCENYGIKFIGKKYIGTPNYLQKKILFQLLEFCTKIKHYEGYIHYSSILFSYFRQIISESEQLQIYQKFKDYSPMIENELEYWDKNMFLNFEFDTTADKIVEGEECPVNILLRNPFAFEVEVNKLKLITDNSFPLKLTTSEGKTGIDSESDIPSIFLRPYSEMIVSLILIPEKHGDIVVKGISASAASCTVETFISHDYKSISFLPKLKKPIISNDIELVRSWKISVVYKQPFLKLIDVKLSDKWLMLLDGEKKQFKVILKNTSNTEINHLISKFKDSTTDILNTELNNKTLQPNEIYEIEYQLLKKKPFKILNKSDLVKIKGNESFHLDVEISGKLGVNEANLVLEYSHQKNASSEFTRSLNIPVNLTVYPSVELSGCDIISLTSNTKISQGNTNPCWEYLRKMRDENHKLSNFCLLALDFVNMWSEEMEIDIECSPQSTEMIETYDSNDSIDKIKEGTFIVTATLHSRKNIRMFIPLLRMDLDEQELDKRIPSLRNKQFVIDKKTPIAEQTFIKHAFWYKEEILKRLNAKWRISPNYPNSIHSGKSGLIDLRSFRFSSKMIEVLEVEKIGLSLKLLDEKENVVDMEKVQLNTFYTVRLHLTNRNKHEIFGIIRHIPICKDPPYTYEKKILINGVLQNSVESAVSPGESRTYDLGIIFLEKGEYEWGALFDEIDGLEEGNVNIKKQHLQREQLKFKIQ</sequence>
<evidence type="ECO:0000259" key="5">
    <source>
        <dbReference type="Pfam" id="PF26254"/>
    </source>
</evidence>
<protein>
    <submittedName>
        <fullName evidence="8">Uncharacterized protein</fullName>
    </submittedName>
</protein>
<dbReference type="InterPro" id="IPR058568">
    <property type="entry name" value="Ig_TRAPPC9_Trs120_4th"/>
</dbReference>
<dbReference type="InterPro" id="IPR058567">
    <property type="entry name" value="Ig_TRAPPC9_Trs120_3rd"/>
</dbReference>
<dbReference type="GO" id="GO:0005802">
    <property type="term" value="C:trans-Golgi network"/>
    <property type="evidence" value="ECO:0007669"/>
    <property type="project" value="TreeGrafter"/>
</dbReference>
<evidence type="ECO:0000313" key="8">
    <source>
        <dbReference type="EMBL" id="KAG0691130.1"/>
    </source>
</evidence>
<evidence type="ECO:0000259" key="4">
    <source>
        <dbReference type="Pfam" id="PF26251"/>
    </source>
</evidence>
<reference evidence="8" key="1">
    <citation type="submission" date="2020-11" db="EMBL/GenBank/DDBJ databases">
        <title>Kefir isolates.</title>
        <authorList>
            <person name="Marcisauskas S."/>
            <person name="Kim Y."/>
            <person name="Blasche S."/>
        </authorList>
    </citation>
    <scope>NUCLEOTIDE SEQUENCE</scope>
    <source>
        <strain evidence="8">Olga-1</strain>
    </source>
</reference>
<comment type="caution">
    <text evidence="8">The sequence shown here is derived from an EMBL/GenBank/DDBJ whole genome shotgun (WGS) entry which is preliminary data.</text>
</comment>
<dbReference type="Pfam" id="PF26282">
    <property type="entry name" value="Ig_TRAPPC9-Trs120_3rd"/>
    <property type="match status" value="1"/>
</dbReference>
<evidence type="ECO:0000313" key="9">
    <source>
        <dbReference type="Proteomes" id="UP000697127"/>
    </source>
</evidence>
<dbReference type="PANTHER" id="PTHR21512:SF5">
    <property type="entry name" value="TRAFFICKING PROTEIN PARTICLE COMPLEX SUBUNIT 9"/>
    <property type="match status" value="1"/>
</dbReference>
<feature type="domain" description="Trs120/TRAPPC9 first Ig-like" evidence="5">
    <location>
        <begin position="581"/>
        <end position="679"/>
    </location>
</feature>
<proteinExistence type="predicted"/>
<dbReference type="Pfam" id="PF26254">
    <property type="entry name" value="Ig_TRAPPC9-Trs120_1st"/>
    <property type="match status" value="1"/>
</dbReference>
<dbReference type="InterPro" id="IPR058563">
    <property type="entry name" value="Trs120_TRAPPC9_N"/>
</dbReference>
<dbReference type="InterPro" id="IPR058564">
    <property type="entry name" value="TPR_TRAPPC9_Trs120"/>
</dbReference>
<evidence type="ECO:0000256" key="2">
    <source>
        <dbReference type="ARBA" id="ARBA00023034"/>
    </source>
</evidence>
<dbReference type="InterPro" id="IPR013935">
    <property type="entry name" value="Trs120_TRAPPC9"/>
</dbReference>
<organism evidence="8 9">
    <name type="scientific">Pichia californica</name>
    <dbReference type="NCBI Taxonomy" id="460514"/>
    <lineage>
        <taxon>Eukaryota</taxon>
        <taxon>Fungi</taxon>
        <taxon>Dikarya</taxon>
        <taxon>Ascomycota</taxon>
        <taxon>Saccharomycotina</taxon>
        <taxon>Pichiomycetes</taxon>
        <taxon>Pichiales</taxon>
        <taxon>Pichiaceae</taxon>
        <taxon>Pichia</taxon>
    </lineage>
</organism>
<dbReference type="OrthoDB" id="27962at2759"/>
<dbReference type="Pfam" id="PF08626">
    <property type="entry name" value="TRAPPC9-Trs120"/>
    <property type="match status" value="2"/>
</dbReference>
<feature type="domain" description="Trs120/TRAPPC9 N-terminal" evidence="3">
    <location>
        <begin position="209"/>
        <end position="279"/>
    </location>
</feature>
<evidence type="ECO:0000256" key="1">
    <source>
        <dbReference type="ARBA" id="ARBA00004555"/>
    </source>
</evidence>
<dbReference type="Pfam" id="PF26251">
    <property type="entry name" value="TPR_TRAPPC9-Trs120"/>
    <property type="match status" value="1"/>
</dbReference>
<dbReference type="Proteomes" id="UP000697127">
    <property type="component" value="Unassembled WGS sequence"/>
</dbReference>
<feature type="domain" description="Trs120/TRAPPC9 third Ig-like" evidence="6">
    <location>
        <begin position="858"/>
        <end position="1050"/>
    </location>
</feature>
<dbReference type="InterPro" id="IPR058565">
    <property type="entry name" value="Ig_TRAPPC9_Trs120_1st"/>
</dbReference>
<gene>
    <name evidence="8" type="ORF">C6P40_004736</name>
</gene>
<keyword evidence="2" id="KW-0333">Golgi apparatus</keyword>
<name>A0A9P7BHX4_9ASCO</name>